<dbReference type="GO" id="GO:0005524">
    <property type="term" value="F:ATP binding"/>
    <property type="evidence" value="ECO:0007669"/>
    <property type="project" value="UniProtKB-KW"/>
</dbReference>
<dbReference type="EC" id="3.6.4.10" evidence="1"/>
<name>A0A409WAG1_9AGAR</name>
<feature type="region of interest" description="Disordered" evidence="7">
    <location>
        <begin position="577"/>
        <end position="597"/>
    </location>
</feature>
<feature type="region of interest" description="Disordered" evidence="7">
    <location>
        <begin position="91"/>
        <end position="117"/>
    </location>
</feature>
<accession>A0A409WAG1</accession>
<keyword evidence="4" id="KW-0143">Chaperone</keyword>
<dbReference type="Proteomes" id="UP000284706">
    <property type="component" value="Unassembled WGS sequence"/>
</dbReference>
<comment type="caution">
    <text evidence="8">The sequence shown here is derived from an EMBL/GenBank/DDBJ whole genome shotgun (WGS) entry which is preliminary data.</text>
</comment>
<keyword evidence="9" id="KW-1185">Reference proteome</keyword>
<dbReference type="OrthoDB" id="2401965at2759"/>
<dbReference type="STRING" id="231916.A0A409WAG1"/>
<dbReference type="GO" id="GO:0140662">
    <property type="term" value="F:ATP-dependent protein folding chaperone"/>
    <property type="evidence" value="ECO:0007669"/>
    <property type="project" value="InterPro"/>
</dbReference>
<evidence type="ECO:0000313" key="8">
    <source>
        <dbReference type="EMBL" id="PPQ75506.1"/>
    </source>
</evidence>
<protein>
    <recommendedName>
        <fullName evidence="1">non-chaperonin molecular chaperone ATPase</fullName>
        <ecNumber evidence="1">3.6.4.10</ecNumber>
    </recommendedName>
</protein>
<dbReference type="FunFam" id="3.30.420.40:FF:000026">
    <property type="entry name" value="Heat shock protein 70"/>
    <property type="match status" value="1"/>
</dbReference>
<dbReference type="PANTHER" id="PTHR19375">
    <property type="entry name" value="HEAT SHOCK PROTEIN 70KDA"/>
    <property type="match status" value="1"/>
</dbReference>
<feature type="compositionally biased region" description="Low complexity" evidence="7">
    <location>
        <begin position="59"/>
        <end position="77"/>
    </location>
</feature>
<evidence type="ECO:0000256" key="2">
    <source>
        <dbReference type="ARBA" id="ARBA00022741"/>
    </source>
</evidence>
<evidence type="ECO:0000256" key="5">
    <source>
        <dbReference type="ARBA" id="ARBA00048056"/>
    </source>
</evidence>
<feature type="compositionally biased region" description="Polar residues" evidence="7">
    <location>
        <begin position="584"/>
        <end position="597"/>
    </location>
</feature>
<dbReference type="SUPFAM" id="SSF53067">
    <property type="entry name" value="Actin-like ATPase domain"/>
    <property type="match status" value="2"/>
</dbReference>
<dbReference type="FunFam" id="3.30.30.30:FF:000005">
    <property type="entry name" value="Heat shock protein ssb1"/>
    <property type="match status" value="1"/>
</dbReference>
<dbReference type="EMBL" id="NHYE01005253">
    <property type="protein sequence ID" value="PPQ75506.1"/>
    <property type="molecule type" value="Genomic_DNA"/>
</dbReference>
<dbReference type="Pfam" id="PF00012">
    <property type="entry name" value="HSP70"/>
    <property type="match status" value="1"/>
</dbReference>
<dbReference type="InParanoid" id="A0A409WAG1"/>
<comment type="similarity">
    <text evidence="6">Belongs to the heat shock protein 70 family.</text>
</comment>
<feature type="compositionally biased region" description="Polar residues" evidence="7">
    <location>
        <begin position="104"/>
        <end position="116"/>
    </location>
</feature>
<keyword evidence="2 6" id="KW-0547">Nucleotide-binding</keyword>
<dbReference type="Gene3D" id="3.30.30.30">
    <property type="match status" value="1"/>
</dbReference>
<reference evidence="8 9" key="1">
    <citation type="journal article" date="2018" name="Evol. Lett.">
        <title>Horizontal gene cluster transfer increased hallucinogenic mushroom diversity.</title>
        <authorList>
            <person name="Reynolds H.T."/>
            <person name="Vijayakumar V."/>
            <person name="Gluck-Thaler E."/>
            <person name="Korotkin H.B."/>
            <person name="Matheny P.B."/>
            <person name="Slot J.C."/>
        </authorList>
    </citation>
    <scope>NUCLEOTIDE SEQUENCE [LARGE SCALE GENOMIC DNA]</scope>
    <source>
        <strain evidence="8 9">SRW20</strain>
    </source>
</reference>
<organism evidence="8 9">
    <name type="scientific">Gymnopilus dilepis</name>
    <dbReference type="NCBI Taxonomy" id="231916"/>
    <lineage>
        <taxon>Eukaryota</taxon>
        <taxon>Fungi</taxon>
        <taxon>Dikarya</taxon>
        <taxon>Basidiomycota</taxon>
        <taxon>Agaricomycotina</taxon>
        <taxon>Agaricomycetes</taxon>
        <taxon>Agaricomycetidae</taxon>
        <taxon>Agaricales</taxon>
        <taxon>Agaricineae</taxon>
        <taxon>Hymenogastraceae</taxon>
        <taxon>Gymnopilus</taxon>
    </lineage>
</organism>
<feature type="region of interest" description="Disordered" evidence="7">
    <location>
        <begin position="19"/>
        <end position="77"/>
    </location>
</feature>
<sequence>MQCISDASVALQELVSPSTQGTLAASQVTAQTSSTPAAMPPTPPPGQGQSATAKTVDQSTSATTTSTTPLTRHPLPTRVQTAASLPLHRAQAATPSIREAAAPTHTTPTSNRSGPSTKDIFDGAIGINLGATSSCVGVWQDNRIEIIANDQGNRTTPSYVAFSAGQCLIGDAAKEQVSMNPRNTVFGVKRLIGRRFDDPNIQKDMAHWPFEVVEKDGSPFVKVQHLGEEKTYSPQEISSMILSRMKEIAEARLGKTVKKAVVTVPAYFDTSQRLATKEAAASAGLDVLCIIDEPIAAAIAFGLDRQSKAEKNVLVFDLGGRTFDVSLLGISSGVFTIKAISGYTHWGSEDFDNALLEHFKDQFKRRTKLDISNDARAVLRLRSACERAKRSLSSGVQTTVEVDSLYKGEDFSTSLSRARFERINSPHFKAFLDPLEKVLKDAQVAGEKIDDIVLIGGSIRIPKIQSLVSDFFEGRQLHKSINPDEVAAYGAAIQAAILAGQISDTTKNLNFLDVAMQGDHSEVVVARNTFTSTPISRTSATSPASSRSVTRNKSKAAPASRDTLSMAVAAVPATPLRSFPIPSGDQSQAARGPQPQSAEVQACRVGLSIFPSSASLIDSTNRTWLQALPM</sequence>
<gene>
    <name evidence="8" type="ORF">CVT26_015838</name>
</gene>
<dbReference type="PRINTS" id="PR00301">
    <property type="entry name" value="HEATSHOCK70"/>
</dbReference>
<dbReference type="AlphaFoldDB" id="A0A409WAG1"/>
<feature type="region of interest" description="Disordered" evidence="7">
    <location>
        <begin position="534"/>
        <end position="561"/>
    </location>
</feature>
<dbReference type="InterPro" id="IPR013126">
    <property type="entry name" value="Hsp_70_fam"/>
</dbReference>
<comment type="catalytic activity">
    <reaction evidence="5">
        <text>ATP + H2O = ADP + phosphate + H(+)</text>
        <dbReference type="Rhea" id="RHEA:13065"/>
        <dbReference type="ChEBI" id="CHEBI:15377"/>
        <dbReference type="ChEBI" id="CHEBI:15378"/>
        <dbReference type="ChEBI" id="CHEBI:30616"/>
        <dbReference type="ChEBI" id="CHEBI:43474"/>
        <dbReference type="ChEBI" id="CHEBI:456216"/>
        <dbReference type="EC" id="3.6.4.10"/>
    </reaction>
</comment>
<evidence type="ECO:0000256" key="3">
    <source>
        <dbReference type="ARBA" id="ARBA00022840"/>
    </source>
</evidence>
<dbReference type="FunFam" id="3.90.640.10:FF:000002">
    <property type="entry name" value="Heat shock 70 kDa"/>
    <property type="match status" value="1"/>
</dbReference>
<evidence type="ECO:0000313" key="9">
    <source>
        <dbReference type="Proteomes" id="UP000284706"/>
    </source>
</evidence>
<dbReference type="Gene3D" id="3.30.420.40">
    <property type="match status" value="2"/>
</dbReference>
<proteinExistence type="inferred from homology"/>
<dbReference type="InterPro" id="IPR043129">
    <property type="entry name" value="ATPase_NBD"/>
</dbReference>
<keyword evidence="3 6" id="KW-0067">ATP-binding</keyword>
<evidence type="ECO:0000256" key="6">
    <source>
        <dbReference type="RuleBase" id="RU003322"/>
    </source>
</evidence>
<evidence type="ECO:0000256" key="1">
    <source>
        <dbReference type="ARBA" id="ARBA00012554"/>
    </source>
</evidence>
<feature type="compositionally biased region" description="Polar residues" evidence="7">
    <location>
        <begin position="19"/>
        <end position="28"/>
    </location>
</feature>
<dbReference type="Gene3D" id="3.90.640.10">
    <property type="entry name" value="Actin, Chain A, domain 4"/>
    <property type="match status" value="1"/>
</dbReference>
<evidence type="ECO:0000256" key="7">
    <source>
        <dbReference type="SAM" id="MobiDB-lite"/>
    </source>
</evidence>
<feature type="compositionally biased region" description="Low complexity" evidence="7">
    <location>
        <begin position="534"/>
        <end position="548"/>
    </location>
</feature>
<evidence type="ECO:0000256" key="4">
    <source>
        <dbReference type="ARBA" id="ARBA00023186"/>
    </source>
</evidence>